<reference evidence="6 7" key="1">
    <citation type="submission" date="2019-12" db="EMBL/GenBank/DDBJ databases">
        <title>Microbes associate with the intestines of laboratory mice.</title>
        <authorList>
            <person name="Navarre W."/>
            <person name="Wong E."/>
        </authorList>
    </citation>
    <scope>NUCLEOTIDE SEQUENCE [LARGE SCALE GENOMIC DNA]</scope>
    <source>
        <strain evidence="6 7">NM82_D38</strain>
    </source>
</reference>
<dbReference type="GO" id="GO:0003700">
    <property type="term" value="F:DNA-binding transcription factor activity"/>
    <property type="evidence" value="ECO:0007669"/>
    <property type="project" value="InterPro"/>
</dbReference>
<comment type="similarity">
    <text evidence="1">Belongs to the LysR transcriptional regulatory family.</text>
</comment>
<dbReference type="FunFam" id="1.10.10.10:FF:000001">
    <property type="entry name" value="LysR family transcriptional regulator"/>
    <property type="match status" value="1"/>
</dbReference>
<dbReference type="Gene3D" id="1.10.10.10">
    <property type="entry name" value="Winged helix-like DNA-binding domain superfamily/Winged helix DNA-binding domain"/>
    <property type="match status" value="1"/>
</dbReference>
<dbReference type="PANTHER" id="PTHR30126:SF40">
    <property type="entry name" value="HTH-TYPE TRANSCRIPTIONAL REGULATOR GLTR"/>
    <property type="match status" value="1"/>
</dbReference>
<sequence length="318" mass="35857">MHNKQVSISRMNLEHLKTFHVVASLGSFTEAAKALYMTQPAVSQQIQGIEHALRNPLFDRSKRQIRLTAKGKILFSYTQKLFGIFREIENVFNDLNHLLTGELTIAASAVMGNYFLSSVINEFYKKYPLISIRLEMGDSAYVTHLVEEGVADVALSRHVSGLKHCRQKLLMKEPYVCVCRPSSPLAALKRPLSPKEFAESYLVMRQRGSRMRSKLEEWFKSVGVYEFLTAPAIEVNSLESSKRLIACGFGAAAFPLVAVSHELKREALSLLSVENFSVTADYFLGYNDKRELSPAAFEFISLLSDHMKPKEQSESIHS</sequence>
<keyword evidence="7" id="KW-1185">Reference proteome</keyword>
<gene>
    <name evidence="6" type="ORF">E5987_08900</name>
</gene>
<protein>
    <submittedName>
        <fullName evidence="6">LysR family transcriptional regulator</fullName>
    </submittedName>
</protein>
<evidence type="ECO:0000313" key="6">
    <source>
        <dbReference type="EMBL" id="MVX57317.1"/>
    </source>
</evidence>
<dbReference type="EMBL" id="WSRP01000027">
    <property type="protein sequence ID" value="MVX57317.1"/>
    <property type="molecule type" value="Genomic_DNA"/>
</dbReference>
<evidence type="ECO:0000256" key="4">
    <source>
        <dbReference type="ARBA" id="ARBA00023163"/>
    </source>
</evidence>
<organism evidence="6 7">
    <name type="scientific">Parasutterella muris</name>
    <dbReference type="NCBI Taxonomy" id="2565572"/>
    <lineage>
        <taxon>Bacteria</taxon>
        <taxon>Pseudomonadati</taxon>
        <taxon>Pseudomonadota</taxon>
        <taxon>Betaproteobacteria</taxon>
        <taxon>Burkholderiales</taxon>
        <taxon>Sutterellaceae</taxon>
        <taxon>Parasutterella</taxon>
    </lineage>
</organism>
<evidence type="ECO:0000313" key="7">
    <source>
        <dbReference type="Proteomes" id="UP000472580"/>
    </source>
</evidence>
<dbReference type="CDD" id="cd05466">
    <property type="entry name" value="PBP2_LTTR_substrate"/>
    <property type="match status" value="1"/>
</dbReference>
<dbReference type="GO" id="GO:0000976">
    <property type="term" value="F:transcription cis-regulatory region binding"/>
    <property type="evidence" value="ECO:0007669"/>
    <property type="project" value="TreeGrafter"/>
</dbReference>
<evidence type="ECO:0000256" key="2">
    <source>
        <dbReference type="ARBA" id="ARBA00023015"/>
    </source>
</evidence>
<dbReference type="InterPro" id="IPR036390">
    <property type="entry name" value="WH_DNA-bd_sf"/>
</dbReference>
<proteinExistence type="inferred from homology"/>
<keyword evidence="3" id="KW-0238">DNA-binding</keyword>
<dbReference type="RefSeq" id="WP_160335742.1">
    <property type="nucleotide sequence ID" value="NZ_CALPCR010000007.1"/>
</dbReference>
<comment type="caution">
    <text evidence="6">The sequence shown here is derived from an EMBL/GenBank/DDBJ whole genome shotgun (WGS) entry which is preliminary data.</text>
</comment>
<dbReference type="SUPFAM" id="SSF53850">
    <property type="entry name" value="Periplasmic binding protein-like II"/>
    <property type="match status" value="1"/>
</dbReference>
<evidence type="ECO:0000256" key="3">
    <source>
        <dbReference type="ARBA" id="ARBA00023125"/>
    </source>
</evidence>
<accession>A0A6L6YI58</accession>
<dbReference type="PROSITE" id="PS50931">
    <property type="entry name" value="HTH_LYSR"/>
    <property type="match status" value="1"/>
</dbReference>
<dbReference type="PANTHER" id="PTHR30126">
    <property type="entry name" value="HTH-TYPE TRANSCRIPTIONAL REGULATOR"/>
    <property type="match status" value="1"/>
</dbReference>
<dbReference type="PRINTS" id="PR00039">
    <property type="entry name" value="HTHLYSR"/>
</dbReference>
<dbReference type="AlphaFoldDB" id="A0A6L6YI58"/>
<name>A0A6L6YI58_9BURK</name>
<keyword evidence="2" id="KW-0805">Transcription regulation</keyword>
<evidence type="ECO:0000256" key="1">
    <source>
        <dbReference type="ARBA" id="ARBA00009437"/>
    </source>
</evidence>
<dbReference type="InterPro" id="IPR036388">
    <property type="entry name" value="WH-like_DNA-bd_sf"/>
</dbReference>
<dbReference type="Pfam" id="PF00126">
    <property type="entry name" value="HTH_1"/>
    <property type="match status" value="1"/>
</dbReference>
<dbReference type="Proteomes" id="UP000472580">
    <property type="component" value="Unassembled WGS sequence"/>
</dbReference>
<dbReference type="Gene3D" id="3.40.190.290">
    <property type="match status" value="1"/>
</dbReference>
<evidence type="ECO:0000259" key="5">
    <source>
        <dbReference type="PROSITE" id="PS50931"/>
    </source>
</evidence>
<dbReference type="InterPro" id="IPR005119">
    <property type="entry name" value="LysR_subst-bd"/>
</dbReference>
<dbReference type="OrthoDB" id="9785745at2"/>
<dbReference type="Pfam" id="PF03466">
    <property type="entry name" value="LysR_substrate"/>
    <property type="match status" value="1"/>
</dbReference>
<feature type="domain" description="HTH lysR-type" evidence="5">
    <location>
        <begin position="11"/>
        <end position="68"/>
    </location>
</feature>
<keyword evidence="4" id="KW-0804">Transcription</keyword>
<dbReference type="InterPro" id="IPR000847">
    <property type="entry name" value="LysR_HTH_N"/>
</dbReference>
<dbReference type="SUPFAM" id="SSF46785">
    <property type="entry name" value="Winged helix' DNA-binding domain"/>
    <property type="match status" value="1"/>
</dbReference>